<gene>
    <name evidence="1" type="ORF">FD24_GL000903</name>
</gene>
<dbReference type="EMBL" id="AZCU01000014">
    <property type="protein sequence ID" value="KRK23694.1"/>
    <property type="molecule type" value="Genomic_DNA"/>
</dbReference>
<comment type="caution">
    <text evidence="1">The sequence shown here is derived from an EMBL/GenBank/DDBJ whole genome shotgun (WGS) entry which is preliminary data.</text>
</comment>
<evidence type="ECO:0000313" key="2">
    <source>
        <dbReference type="Proteomes" id="UP000051020"/>
    </source>
</evidence>
<proteinExistence type="predicted"/>
<evidence type="ECO:0000313" key="1">
    <source>
        <dbReference type="EMBL" id="KRK23694.1"/>
    </source>
</evidence>
<reference evidence="1 2" key="1">
    <citation type="journal article" date="2015" name="Genome Announc.">
        <title>Expanding the biotechnology potential of lactobacilli through comparative genomics of 213 strains and associated genera.</title>
        <authorList>
            <person name="Sun Z."/>
            <person name="Harris H.M."/>
            <person name="McCann A."/>
            <person name="Guo C."/>
            <person name="Argimon S."/>
            <person name="Zhang W."/>
            <person name="Yang X."/>
            <person name="Jeffery I.B."/>
            <person name="Cooney J.C."/>
            <person name="Kagawa T.F."/>
            <person name="Liu W."/>
            <person name="Song Y."/>
            <person name="Salvetti E."/>
            <person name="Wrobel A."/>
            <person name="Rasinkangas P."/>
            <person name="Parkhill J."/>
            <person name="Rea M.C."/>
            <person name="O'Sullivan O."/>
            <person name="Ritari J."/>
            <person name="Douillard F.P."/>
            <person name="Paul Ross R."/>
            <person name="Yang R."/>
            <person name="Briner A.E."/>
            <person name="Felis G.E."/>
            <person name="de Vos W.M."/>
            <person name="Barrangou R."/>
            <person name="Klaenhammer T.R."/>
            <person name="Caufield P.W."/>
            <person name="Cui Y."/>
            <person name="Zhang H."/>
            <person name="O'Toole P.W."/>
        </authorList>
    </citation>
    <scope>NUCLEOTIDE SEQUENCE [LARGE SCALE GENOMIC DNA]</scope>
    <source>
        <strain evidence="1 2">DSM 20314</strain>
    </source>
</reference>
<dbReference type="AlphaFoldDB" id="A0A837R800"/>
<sequence>MPSKIGRLENVAAPGARLTPGLQHSSGAVLVFSASSSNQLNQLSMTKRRFKNLIS</sequence>
<name>A0A837R800_LACPE</name>
<protein>
    <submittedName>
        <fullName evidence="1">Uncharacterized protein</fullName>
    </submittedName>
</protein>
<accession>A0A837R800</accession>
<organism evidence="1 2">
    <name type="scientific">Lactiplantibacillus pentosus DSM 20314</name>
    <dbReference type="NCBI Taxonomy" id="1423791"/>
    <lineage>
        <taxon>Bacteria</taxon>
        <taxon>Bacillati</taxon>
        <taxon>Bacillota</taxon>
        <taxon>Bacilli</taxon>
        <taxon>Lactobacillales</taxon>
        <taxon>Lactobacillaceae</taxon>
        <taxon>Lactiplantibacillus</taxon>
    </lineage>
</organism>
<dbReference type="Proteomes" id="UP000051020">
    <property type="component" value="Unassembled WGS sequence"/>
</dbReference>